<keyword evidence="2" id="KW-1133">Transmembrane helix</keyword>
<evidence type="ECO:0000256" key="2">
    <source>
        <dbReference type="SAM" id="Phobius"/>
    </source>
</evidence>
<feature type="region of interest" description="Disordered" evidence="1">
    <location>
        <begin position="127"/>
        <end position="152"/>
    </location>
</feature>
<keyword evidence="4" id="KW-1185">Reference proteome</keyword>
<evidence type="ECO:0000313" key="3">
    <source>
        <dbReference type="EMBL" id="QDV42031.1"/>
    </source>
</evidence>
<gene>
    <name evidence="3" type="ORF">Enr13x_18740</name>
</gene>
<keyword evidence="2" id="KW-0472">Membrane</keyword>
<dbReference type="KEGG" id="snep:Enr13x_18740"/>
<name>A0A518HMF3_9BACT</name>
<protein>
    <submittedName>
        <fullName evidence="3">Uncharacterized protein</fullName>
    </submittedName>
</protein>
<organism evidence="3 4">
    <name type="scientific">Stieleria neptunia</name>
    <dbReference type="NCBI Taxonomy" id="2527979"/>
    <lineage>
        <taxon>Bacteria</taxon>
        <taxon>Pseudomonadati</taxon>
        <taxon>Planctomycetota</taxon>
        <taxon>Planctomycetia</taxon>
        <taxon>Pirellulales</taxon>
        <taxon>Pirellulaceae</taxon>
        <taxon>Stieleria</taxon>
    </lineage>
</organism>
<keyword evidence="2" id="KW-0812">Transmembrane</keyword>
<evidence type="ECO:0000256" key="1">
    <source>
        <dbReference type="SAM" id="MobiDB-lite"/>
    </source>
</evidence>
<reference evidence="3 4" key="1">
    <citation type="submission" date="2019-03" db="EMBL/GenBank/DDBJ databases">
        <title>Deep-cultivation of Planctomycetes and their phenomic and genomic characterization uncovers novel biology.</title>
        <authorList>
            <person name="Wiegand S."/>
            <person name="Jogler M."/>
            <person name="Boedeker C."/>
            <person name="Pinto D."/>
            <person name="Vollmers J."/>
            <person name="Rivas-Marin E."/>
            <person name="Kohn T."/>
            <person name="Peeters S.H."/>
            <person name="Heuer A."/>
            <person name="Rast P."/>
            <person name="Oberbeckmann S."/>
            <person name="Bunk B."/>
            <person name="Jeske O."/>
            <person name="Meyerdierks A."/>
            <person name="Storesund J.E."/>
            <person name="Kallscheuer N."/>
            <person name="Luecker S."/>
            <person name="Lage O.M."/>
            <person name="Pohl T."/>
            <person name="Merkel B.J."/>
            <person name="Hornburger P."/>
            <person name="Mueller R.-W."/>
            <person name="Bruemmer F."/>
            <person name="Labrenz M."/>
            <person name="Spormann A.M."/>
            <person name="Op den Camp H."/>
            <person name="Overmann J."/>
            <person name="Amann R."/>
            <person name="Jetten M.S.M."/>
            <person name="Mascher T."/>
            <person name="Medema M.H."/>
            <person name="Devos D.P."/>
            <person name="Kaster A.-K."/>
            <person name="Ovreas L."/>
            <person name="Rohde M."/>
            <person name="Galperin M.Y."/>
            <person name="Jogler C."/>
        </authorList>
    </citation>
    <scope>NUCLEOTIDE SEQUENCE [LARGE SCALE GENOMIC DNA]</scope>
    <source>
        <strain evidence="3 4">Enr13</strain>
    </source>
</reference>
<evidence type="ECO:0000313" key="4">
    <source>
        <dbReference type="Proteomes" id="UP000319004"/>
    </source>
</evidence>
<feature type="transmembrane region" description="Helical" evidence="2">
    <location>
        <begin position="12"/>
        <end position="37"/>
    </location>
</feature>
<dbReference type="AlphaFoldDB" id="A0A518HMF3"/>
<proteinExistence type="predicted"/>
<accession>A0A518HMF3</accession>
<dbReference type="Proteomes" id="UP000319004">
    <property type="component" value="Chromosome"/>
</dbReference>
<dbReference type="EMBL" id="CP037423">
    <property type="protein sequence ID" value="QDV42031.1"/>
    <property type="molecule type" value="Genomic_DNA"/>
</dbReference>
<sequence length="232" mass="26343">MTRNAWRNFRTVVRYVVYACCVIVVLFPILVCGSFLINPFGGFAGSSEFANKTGSAAKRSINEWPSNVATAAVRSVSRKRDYSIDSHSTWYKIELDTASAQLWADSVHSDRERHSRESLRPDDRGLEGVRRIVPGPPPLHSKTGDTPDWWSPPPIDFRATEAMKWYSGYDSGVGQAAYTGYDADKQTLWVYEYACQHDRLWEPDQIPDGDVFSRLNENAEPNDATERRKRAF</sequence>